<dbReference type="PANTHER" id="PTHR38436">
    <property type="entry name" value="POLYKETIDE CYCLASE SNOAL-LIKE DOMAIN"/>
    <property type="match status" value="1"/>
</dbReference>
<evidence type="ECO:0000313" key="2">
    <source>
        <dbReference type="Proteomes" id="UP001150266"/>
    </source>
</evidence>
<keyword evidence="2" id="KW-1185">Reference proteome</keyword>
<proteinExistence type="predicted"/>
<gene>
    <name evidence="1" type="ORF">J3R30DRAFT_3298956</name>
</gene>
<protein>
    <recommendedName>
        <fullName evidence="3">NTF2-like protein</fullName>
    </recommendedName>
</protein>
<dbReference type="EMBL" id="JAOTPV010000021">
    <property type="protein sequence ID" value="KAJ4472130.1"/>
    <property type="molecule type" value="Genomic_DNA"/>
</dbReference>
<dbReference type="Gene3D" id="3.10.450.50">
    <property type="match status" value="1"/>
</dbReference>
<name>A0A9W9A2F2_9AGAR</name>
<evidence type="ECO:0000313" key="1">
    <source>
        <dbReference type="EMBL" id="KAJ4472130.1"/>
    </source>
</evidence>
<reference evidence="1" key="1">
    <citation type="submission" date="2022-08" db="EMBL/GenBank/DDBJ databases">
        <title>A Global Phylogenomic Analysis of the Shiitake Genus Lentinula.</title>
        <authorList>
            <consortium name="DOE Joint Genome Institute"/>
            <person name="Sierra-Patev S."/>
            <person name="Min B."/>
            <person name="Naranjo-Ortiz M."/>
            <person name="Looney B."/>
            <person name="Konkel Z."/>
            <person name="Slot J.C."/>
            <person name="Sakamoto Y."/>
            <person name="Steenwyk J.L."/>
            <person name="Rokas A."/>
            <person name="Carro J."/>
            <person name="Camarero S."/>
            <person name="Ferreira P."/>
            <person name="Molpeceres G."/>
            <person name="Ruiz-Duenas F.J."/>
            <person name="Serrano A."/>
            <person name="Henrissat B."/>
            <person name="Drula E."/>
            <person name="Hughes K.W."/>
            <person name="Mata J.L."/>
            <person name="Ishikawa N.K."/>
            <person name="Vargas-Isla R."/>
            <person name="Ushijima S."/>
            <person name="Smith C.A."/>
            <person name="Ahrendt S."/>
            <person name="Andreopoulos W."/>
            <person name="He G."/>
            <person name="Labutti K."/>
            <person name="Lipzen A."/>
            <person name="Ng V."/>
            <person name="Riley R."/>
            <person name="Sandor L."/>
            <person name="Barry K."/>
            <person name="Martinez A.T."/>
            <person name="Xiao Y."/>
            <person name="Gibbons J.G."/>
            <person name="Terashima K."/>
            <person name="Grigoriev I.V."/>
            <person name="Hibbett D.S."/>
        </authorList>
    </citation>
    <scope>NUCLEOTIDE SEQUENCE</scope>
    <source>
        <strain evidence="1">JLM2183</strain>
    </source>
</reference>
<dbReference type="PANTHER" id="PTHR38436:SF3">
    <property type="entry name" value="CARBOXYMETHYLENEBUTENOLIDASE-RELATED"/>
    <property type="match status" value="1"/>
</dbReference>
<dbReference type="Proteomes" id="UP001150266">
    <property type="component" value="Unassembled WGS sequence"/>
</dbReference>
<dbReference type="AlphaFoldDB" id="A0A9W9A2F2"/>
<dbReference type="SUPFAM" id="SSF54427">
    <property type="entry name" value="NTF2-like"/>
    <property type="match status" value="1"/>
</dbReference>
<dbReference type="InterPro" id="IPR032710">
    <property type="entry name" value="NTF2-like_dom_sf"/>
</dbReference>
<dbReference type="GO" id="GO:0030638">
    <property type="term" value="P:polyketide metabolic process"/>
    <property type="evidence" value="ECO:0007669"/>
    <property type="project" value="InterPro"/>
</dbReference>
<comment type="caution">
    <text evidence="1">The sequence shown here is derived from an EMBL/GenBank/DDBJ whole genome shotgun (WGS) entry which is preliminary data.</text>
</comment>
<organism evidence="1 2">
    <name type="scientific">Lentinula aciculospora</name>
    <dbReference type="NCBI Taxonomy" id="153920"/>
    <lineage>
        <taxon>Eukaryota</taxon>
        <taxon>Fungi</taxon>
        <taxon>Dikarya</taxon>
        <taxon>Basidiomycota</taxon>
        <taxon>Agaricomycotina</taxon>
        <taxon>Agaricomycetes</taxon>
        <taxon>Agaricomycetidae</taxon>
        <taxon>Agaricales</taxon>
        <taxon>Marasmiineae</taxon>
        <taxon>Omphalotaceae</taxon>
        <taxon>Lentinula</taxon>
    </lineage>
</organism>
<dbReference type="OrthoDB" id="5440at2759"/>
<dbReference type="InterPro" id="IPR009959">
    <property type="entry name" value="Cyclase_SnoaL-like"/>
</dbReference>
<evidence type="ECO:0008006" key="3">
    <source>
        <dbReference type="Google" id="ProtNLM"/>
    </source>
</evidence>
<accession>A0A9W9A2F2</accession>
<sequence length="404" mass="44895">MAPSFYDCNAPDEQEVSLPSAPLITLSNNAYLQPPLTRRGTGPGMIAFLPPSSAYKPNTEKTLDPEPVQKWAEEGFAVVGVYNGKGWTIEEALKKGIEALLSLEELDTRDKFAIYVYDPNILPQVISQIQHIQDSRMSCIVAVGDSGTLPSIPMYLHLPPTAKNPANLTSHKFSKSPYFLLPQSADYSPIEATLAHSRVLVFLRKSLKGPVFDIEAIWEEHTYFEFELRSVAKTMGTMVAEPYVNHVPTVGIILFSLMTGGVGRKALSAFYRDHFIFANPADTTMIPISRTVGSDRVVDEFIFKMTHDKVVDWLLPGVPPTGKLLEIPMMGVINIRGDRLYHEHIWWDQATALLQAGVLPRHVSYPTSEGQKELRLPVSGVESAHMLINEMDGKSNEMLASSWV</sequence>